<dbReference type="EMBL" id="JAAKZI010000028">
    <property type="protein sequence ID" value="NGN84698.1"/>
    <property type="molecule type" value="Genomic_DNA"/>
</dbReference>
<dbReference type="Proteomes" id="UP000479226">
    <property type="component" value="Unassembled WGS sequence"/>
</dbReference>
<dbReference type="InterPro" id="IPR001387">
    <property type="entry name" value="Cro/C1-type_HTH"/>
</dbReference>
<organism evidence="1 2">
    <name type="scientific">Arthrobacter silviterrae</name>
    <dbReference type="NCBI Taxonomy" id="2026658"/>
    <lineage>
        <taxon>Bacteria</taxon>
        <taxon>Bacillati</taxon>
        <taxon>Actinomycetota</taxon>
        <taxon>Actinomycetes</taxon>
        <taxon>Micrococcales</taxon>
        <taxon>Micrococcaceae</taxon>
        <taxon>Arthrobacter</taxon>
    </lineage>
</organism>
<sequence>MPENANEAESGPSPQQLLARRLNLLLDVAAEERGAPLTFLELQKELAARGVGLSRARWSYMKDGSGRLVSDPQLLTAISEVFGVDPDYLLGNGGPELPEVIDSRLEFLKALRAAKVKSFAARALGEVSPETLRVITKYLNDDIKRHRAGKAVTGQEDSVGEPPSAP</sequence>
<gene>
    <name evidence="1" type="ORF">G6N77_14720</name>
</gene>
<dbReference type="CDD" id="cd00093">
    <property type="entry name" value="HTH_XRE"/>
    <property type="match status" value="1"/>
</dbReference>
<evidence type="ECO:0000313" key="2">
    <source>
        <dbReference type="Proteomes" id="UP000479226"/>
    </source>
</evidence>
<keyword evidence="2" id="KW-1185">Reference proteome</keyword>
<reference evidence="1 2" key="1">
    <citation type="submission" date="2020-02" db="EMBL/GenBank/DDBJ databases">
        <title>Genome sequence of the type strain DSM 27180 of Arthrobacter silviterrae.</title>
        <authorList>
            <person name="Gao J."/>
            <person name="Sun J."/>
        </authorList>
    </citation>
    <scope>NUCLEOTIDE SEQUENCE [LARGE SCALE GENOMIC DNA]</scope>
    <source>
        <strain evidence="1 2">DSM 27180</strain>
    </source>
</reference>
<accession>A0ABX0DDI7</accession>
<dbReference type="InterPro" id="IPR010982">
    <property type="entry name" value="Lambda_DNA-bd_dom_sf"/>
</dbReference>
<protein>
    <submittedName>
        <fullName evidence="1">Helix-turn-helix transcriptional regulator</fullName>
    </submittedName>
</protein>
<evidence type="ECO:0000313" key="1">
    <source>
        <dbReference type="EMBL" id="NGN84698.1"/>
    </source>
</evidence>
<dbReference type="Gene3D" id="1.10.260.40">
    <property type="entry name" value="lambda repressor-like DNA-binding domains"/>
    <property type="match status" value="1"/>
</dbReference>
<dbReference type="RefSeq" id="WP_165182924.1">
    <property type="nucleotide sequence ID" value="NZ_JAAKZI010000028.1"/>
</dbReference>
<proteinExistence type="predicted"/>
<name>A0ABX0DDI7_9MICC</name>
<comment type="caution">
    <text evidence="1">The sequence shown here is derived from an EMBL/GenBank/DDBJ whole genome shotgun (WGS) entry which is preliminary data.</text>
</comment>